<sequence length="71" mass="8544">MRQLDSIQAQQKYLEHSSLSDHFERLKTVYASNAQLYYKYAELQYFHKSRAFYYRNFFMAPVTQASMMTGI</sequence>
<dbReference type="RefSeq" id="WP_094014978.1">
    <property type="nucleotide sequence ID" value="NZ_NMQW01000017.1"/>
</dbReference>
<evidence type="ECO:0000313" key="1">
    <source>
        <dbReference type="EMBL" id="OXM85827.1"/>
    </source>
</evidence>
<evidence type="ECO:0000313" key="2">
    <source>
        <dbReference type="Proteomes" id="UP000215509"/>
    </source>
</evidence>
<accession>A0A229UQI9</accession>
<proteinExistence type="predicted"/>
<dbReference type="OrthoDB" id="2641443at2"/>
<dbReference type="Proteomes" id="UP000215509">
    <property type="component" value="Unassembled WGS sequence"/>
</dbReference>
<dbReference type="AlphaFoldDB" id="A0A229UQI9"/>
<comment type="caution">
    <text evidence="1">The sequence shown here is derived from an EMBL/GenBank/DDBJ whole genome shotgun (WGS) entry which is preliminary data.</text>
</comment>
<reference evidence="1 2" key="1">
    <citation type="submission" date="2017-07" db="EMBL/GenBank/DDBJ databases">
        <title>Genome sequencing and assembly of Paenibacillus rigui.</title>
        <authorList>
            <person name="Mayilraj S."/>
        </authorList>
    </citation>
    <scope>NUCLEOTIDE SEQUENCE [LARGE SCALE GENOMIC DNA]</scope>
    <source>
        <strain evidence="1 2">JCM 16352</strain>
    </source>
</reference>
<protein>
    <submittedName>
        <fullName evidence="1">Uncharacterized protein</fullName>
    </submittedName>
</protein>
<gene>
    <name evidence="1" type="ORF">CF651_11355</name>
</gene>
<keyword evidence="2" id="KW-1185">Reference proteome</keyword>
<organism evidence="1 2">
    <name type="scientific">Paenibacillus rigui</name>
    <dbReference type="NCBI Taxonomy" id="554312"/>
    <lineage>
        <taxon>Bacteria</taxon>
        <taxon>Bacillati</taxon>
        <taxon>Bacillota</taxon>
        <taxon>Bacilli</taxon>
        <taxon>Bacillales</taxon>
        <taxon>Paenibacillaceae</taxon>
        <taxon>Paenibacillus</taxon>
    </lineage>
</organism>
<dbReference type="EMBL" id="NMQW01000017">
    <property type="protein sequence ID" value="OXM85827.1"/>
    <property type="molecule type" value="Genomic_DNA"/>
</dbReference>
<name>A0A229UQI9_9BACL</name>